<keyword evidence="2" id="KW-0539">Nucleus</keyword>
<dbReference type="GO" id="GO:0015031">
    <property type="term" value="P:protein transport"/>
    <property type="evidence" value="ECO:0007669"/>
    <property type="project" value="UniProtKB-KW"/>
</dbReference>
<feature type="region of interest" description="Disordered" evidence="3">
    <location>
        <begin position="1"/>
        <end position="28"/>
    </location>
</feature>
<gene>
    <name evidence="4" type="ORF">INT45_009440</name>
</gene>
<dbReference type="PANTHER" id="PTHR13261:SF0">
    <property type="entry name" value="BRCA2 AND CDKN1A-INTERACTING PROTEIN"/>
    <property type="match status" value="1"/>
</dbReference>
<keyword evidence="5" id="KW-1185">Reference proteome</keyword>
<evidence type="ECO:0000256" key="3">
    <source>
        <dbReference type="SAM" id="MobiDB-lite"/>
    </source>
</evidence>
<reference evidence="4 5" key="1">
    <citation type="submission" date="2020-12" db="EMBL/GenBank/DDBJ databases">
        <title>Metabolic potential, ecology and presence of endohyphal bacteria is reflected in genomic diversity of Mucoromycotina.</title>
        <authorList>
            <person name="Muszewska A."/>
            <person name="Okrasinska A."/>
            <person name="Steczkiewicz K."/>
            <person name="Drgas O."/>
            <person name="Orlowska M."/>
            <person name="Perlinska-Lenart U."/>
            <person name="Aleksandrzak-Piekarczyk T."/>
            <person name="Szatraj K."/>
            <person name="Zielenkiewicz U."/>
            <person name="Pilsyk S."/>
            <person name="Malc E."/>
            <person name="Mieczkowski P."/>
            <person name="Kruszewska J.S."/>
            <person name="Biernat P."/>
            <person name="Pawlowska J."/>
        </authorList>
    </citation>
    <scope>NUCLEOTIDE SEQUENCE [LARGE SCALE GENOMIC DNA]</scope>
    <source>
        <strain evidence="4 5">CBS 142.35</strain>
    </source>
</reference>
<evidence type="ECO:0000256" key="2">
    <source>
        <dbReference type="PIRNR" id="PIRNR028983"/>
    </source>
</evidence>
<comment type="similarity">
    <text evidence="1 2">Belongs to the BCP1 family.</text>
</comment>
<dbReference type="InterPro" id="IPR025602">
    <property type="entry name" value="BCP1_family"/>
</dbReference>
<organism evidence="4 5">
    <name type="scientific">Circinella minor</name>
    <dbReference type="NCBI Taxonomy" id="1195481"/>
    <lineage>
        <taxon>Eukaryota</taxon>
        <taxon>Fungi</taxon>
        <taxon>Fungi incertae sedis</taxon>
        <taxon>Mucoromycota</taxon>
        <taxon>Mucoromycotina</taxon>
        <taxon>Mucoromycetes</taxon>
        <taxon>Mucorales</taxon>
        <taxon>Lichtheimiaceae</taxon>
        <taxon>Circinella</taxon>
    </lineage>
</organism>
<evidence type="ECO:0000256" key="1">
    <source>
        <dbReference type="ARBA" id="ARBA00006781"/>
    </source>
</evidence>
<dbReference type="Pfam" id="PF13862">
    <property type="entry name" value="BCCIP"/>
    <property type="match status" value="1"/>
</dbReference>
<dbReference type="PIRSF" id="PIRSF028983">
    <property type="entry name" value="BCP1"/>
    <property type="match status" value="1"/>
</dbReference>
<dbReference type="Proteomes" id="UP000646827">
    <property type="component" value="Unassembled WGS sequence"/>
</dbReference>
<evidence type="ECO:0000313" key="5">
    <source>
        <dbReference type="Proteomes" id="UP000646827"/>
    </source>
</evidence>
<comment type="subcellular location">
    <subcellularLocation>
        <location evidence="2">Nucleus</location>
    </subcellularLocation>
</comment>
<protein>
    <recommendedName>
        <fullName evidence="2">Protein BCP1</fullName>
    </recommendedName>
</protein>
<keyword evidence="2" id="KW-0653">Protein transport</keyword>
<dbReference type="PANTHER" id="PTHR13261">
    <property type="entry name" value="BRCA2 AND CDKN1A INTERACTING PROTEIN"/>
    <property type="match status" value="1"/>
</dbReference>
<name>A0A8H7VN00_9FUNG</name>
<dbReference type="OrthoDB" id="27543at2759"/>
<keyword evidence="2" id="KW-0813">Transport</keyword>
<dbReference type="AlphaFoldDB" id="A0A8H7VN00"/>
<evidence type="ECO:0000313" key="4">
    <source>
        <dbReference type="EMBL" id="KAG2222428.1"/>
    </source>
</evidence>
<dbReference type="EMBL" id="JAEPRB010000083">
    <property type="protein sequence ID" value="KAG2222428.1"/>
    <property type="molecule type" value="Genomic_DNA"/>
</dbReference>
<comment type="function">
    <text evidence="2">Involved in nuclear export, actin cytoskeleton organization and vesicular transport.</text>
</comment>
<sequence>MKRKASEENINNSSDNESSDNEGPQDIVDVDFDFYNPDQTDYQALKRLLGQLFSADAELIQLGDIVDILLEENHVGTTVKVDGQESDPYAILSVISMEQNKNNDGIKSLQSYLLGKIKDEAVKAILTGANSDKKLGWVISERFINMPMEIMPPMYNMMQEETKQAVEKGEPYTFEWYMFISKTYKEVAPTVDEDGDETMGEVQKPQPKKKGKKKKAQAAQLPDSETFYFQAEDEVIAQYADYKVDFKFTNREKESSSDAKRAFSDFGIAPARRIMLVHKSKFAEAINEIEKICAASS</sequence>
<proteinExistence type="inferred from homology"/>
<dbReference type="GO" id="GO:0005634">
    <property type="term" value="C:nucleus"/>
    <property type="evidence" value="ECO:0007669"/>
    <property type="project" value="UniProtKB-SubCell"/>
</dbReference>
<accession>A0A8H7VN00</accession>
<comment type="caution">
    <text evidence="4">The sequence shown here is derived from an EMBL/GenBank/DDBJ whole genome shotgun (WGS) entry which is preliminary data.</text>
</comment>
<feature type="region of interest" description="Disordered" evidence="3">
    <location>
        <begin position="192"/>
        <end position="217"/>
    </location>
</feature>
<feature type="compositionally biased region" description="Basic residues" evidence="3">
    <location>
        <begin position="206"/>
        <end position="216"/>
    </location>
</feature>